<protein>
    <submittedName>
        <fullName evidence="1">Uncharacterized protein</fullName>
    </submittedName>
</protein>
<dbReference type="EMBL" id="LAZR01001048">
    <property type="protein sequence ID" value="KKN51793.1"/>
    <property type="molecule type" value="Genomic_DNA"/>
</dbReference>
<reference evidence="1" key="1">
    <citation type="journal article" date="2015" name="Nature">
        <title>Complex archaea that bridge the gap between prokaryotes and eukaryotes.</title>
        <authorList>
            <person name="Spang A."/>
            <person name="Saw J.H."/>
            <person name="Jorgensen S.L."/>
            <person name="Zaremba-Niedzwiedzka K."/>
            <person name="Martijn J."/>
            <person name="Lind A.E."/>
            <person name="van Eijk R."/>
            <person name="Schleper C."/>
            <person name="Guy L."/>
            <person name="Ettema T.J."/>
        </authorList>
    </citation>
    <scope>NUCLEOTIDE SEQUENCE</scope>
</reference>
<gene>
    <name evidence="1" type="ORF">LCGC14_0618930</name>
</gene>
<name>A0A0F9UDX3_9ZZZZ</name>
<dbReference type="AlphaFoldDB" id="A0A0F9UDX3"/>
<comment type="caution">
    <text evidence="1">The sequence shown here is derived from an EMBL/GenBank/DDBJ whole genome shotgun (WGS) entry which is preliminary data.</text>
</comment>
<organism evidence="1">
    <name type="scientific">marine sediment metagenome</name>
    <dbReference type="NCBI Taxonomy" id="412755"/>
    <lineage>
        <taxon>unclassified sequences</taxon>
        <taxon>metagenomes</taxon>
        <taxon>ecological metagenomes</taxon>
    </lineage>
</organism>
<accession>A0A0F9UDX3</accession>
<sequence length="69" mass="8474">MIRIIKEPRITNNNKDYYYSCATHLCLIDYFQVFNCLCFWNILCYQNNDLIENFGVFTPREYLKKKYIT</sequence>
<evidence type="ECO:0000313" key="1">
    <source>
        <dbReference type="EMBL" id="KKN51793.1"/>
    </source>
</evidence>
<proteinExistence type="predicted"/>